<dbReference type="RefSeq" id="WP_082215543.1">
    <property type="nucleotide sequence ID" value="NZ_FUZA01000003.1"/>
</dbReference>
<evidence type="ECO:0000313" key="2">
    <source>
        <dbReference type="Proteomes" id="UP000190897"/>
    </source>
</evidence>
<sequence>MESILINPRNSKELKLLSEFLEKENISSKVLSEEQLEDAGLAMLMREADRSQKVSREEIMQKLENH</sequence>
<dbReference type="OrthoDB" id="826875at2"/>
<name>A0A1T5FBN2_9BACT</name>
<organism evidence="1 2">
    <name type="scientific">Dyadobacter psychrophilus</name>
    <dbReference type="NCBI Taxonomy" id="651661"/>
    <lineage>
        <taxon>Bacteria</taxon>
        <taxon>Pseudomonadati</taxon>
        <taxon>Bacteroidota</taxon>
        <taxon>Cytophagia</taxon>
        <taxon>Cytophagales</taxon>
        <taxon>Spirosomataceae</taxon>
        <taxon>Dyadobacter</taxon>
    </lineage>
</organism>
<accession>A0A1T5FBN2</accession>
<reference evidence="2" key="1">
    <citation type="submission" date="2017-02" db="EMBL/GenBank/DDBJ databases">
        <authorList>
            <person name="Varghese N."/>
            <person name="Submissions S."/>
        </authorList>
    </citation>
    <scope>NUCLEOTIDE SEQUENCE [LARGE SCALE GENOMIC DNA]</scope>
    <source>
        <strain evidence="2">DSM 22270</strain>
    </source>
</reference>
<keyword evidence="2" id="KW-1185">Reference proteome</keyword>
<gene>
    <name evidence="1" type="ORF">SAMN05660293_03011</name>
</gene>
<dbReference type="Proteomes" id="UP000190897">
    <property type="component" value="Unassembled WGS sequence"/>
</dbReference>
<protein>
    <submittedName>
        <fullName evidence="1">Uncharacterized protein</fullName>
    </submittedName>
</protein>
<evidence type="ECO:0000313" key="1">
    <source>
        <dbReference type="EMBL" id="SKB93585.1"/>
    </source>
</evidence>
<dbReference type="AlphaFoldDB" id="A0A1T5FBN2"/>
<proteinExistence type="predicted"/>
<dbReference type="EMBL" id="FUZA01000003">
    <property type="protein sequence ID" value="SKB93585.1"/>
    <property type="molecule type" value="Genomic_DNA"/>
</dbReference>